<dbReference type="SMART" id="SM00271">
    <property type="entry name" value="DnaJ"/>
    <property type="match status" value="1"/>
</dbReference>
<feature type="compositionally biased region" description="Acidic residues" evidence="1">
    <location>
        <begin position="175"/>
        <end position="188"/>
    </location>
</feature>
<organism evidence="3">
    <name type="scientific">Ditylum brightwellii</name>
    <dbReference type="NCBI Taxonomy" id="49249"/>
    <lineage>
        <taxon>Eukaryota</taxon>
        <taxon>Sar</taxon>
        <taxon>Stramenopiles</taxon>
        <taxon>Ochrophyta</taxon>
        <taxon>Bacillariophyta</taxon>
        <taxon>Mediophyceae</taxon>
        <taxon>Lithodesmiophycidae</taxon>
        <taxon>Lithodesmiales</taxon>
        <taxon>Lithodesmiaceae</taxon>
        <taxon>Ditylum</taxon>
    </lineage>
</organism>
<dbReference type="Pfam" id="PF14308">
    <property type="entry name" value="DnaJ-X"/>
    <property type="match status" value="1"/>
</dbReference>
<evidence type="ECO:0000313" key="3">
    <source>
        <dbReference type="EMBL" id="CAE4612178.1"/>
    </source>
</evidence>
<dbReference type="PANTHER" id="PTHR44094:SF8">
    <property type="entry name" value="DNAJ HEAT SHOCK N-TERMINAL DOMAIN-CONTAINING PROTEIN-RELATED"/>
    <property type="match status" value="1"/>
</dbReference>
<dbReference type="Gene3D" id="1.10.287.110">
    <property type="entry name" value="DnaJ domain"/>
    <property type="match status" value="1"/>
</dbReference>
<dbReference type="Pfam" id="PF00226">
    <property type="entry name" value="DnaJ"/>
    <property type="match status" value="1"/>
</dbReference>
<gene>
    <name evidence="3" type="ORF">DBRI00130_LOCUS17479</name>
</gene>
<feature type="domain" description="J" evidence="2">
    <location>
        <begin position="120"/>
        <end position="217"/>
    </location>
</feature>
<feature type="compositionally biased region" description="Polar residues" evidence="1">
    <location>
        <begin position="1"/>
        <end position="16"/>
    </location>
</feature>
<feature type="compositionally biased region" description="Basic residues" evidence="1">
    <location>
        <begin position="24"/>
        <end position="36"/>
    </location>
</feature>
<dbReference type="PROSITE" id="PS50076">
    <property type="entry name" value="DNAJ_2"/>
    <property type="match status" value="1"/>
</dbReference>
<dbReference type="PANTHER" id="PTHR44094">
    <property type="entry name" value="DNAJ HEAT SHOCK N-TERMINAL DOMAIN-CONTAINING PROTEIN"/>
    <property type="match status" value="1"/>
</dbReference>
<dbReference type="InterPro" id="IPR026894">
    <property type="entry name" value="DnaJ_X"/>
</dbReference>
<feature type="region of interest" description="Disordered" evidence="1">
    <location>
        <begin position="152"/>
        <end position="188"/>
    </location>
</feature>
<reference evidence="3" key="1">
    <citation type="submission" date="2021-01" db="EMBL/GenBank/DDBJ databases">
        <authorList>
            <person name="Corre E."/>
            <person name="Pelletier E."/>
            <person name="Niang G."/>
            <person name="Scheremetjew M."/>
            <person name="Finn R."/>
            <person name="Kale V."/>
            <person name="Holt S."/>
            <person name="Cochrane G."/>
            <person name="Meng A."/>
            <person name="Brown T."/>
            <person name="Cohen L."/>
        </authorList>
    </citation>
    <scope>NUCLEOTIDE SEQUENCE</scope>
    <source>
        <strain evidence="3">GSO104</strain>
    </source>
</reference>
<dbReference type="SUPFAM" id="SSF46565">
    <property type="entry name" value="Chaperone J-domain"/>
    <property type="match status" value="1"/>
</dbReference>
<evidence type="ECO:0000256" key="1">
    <source>
        <dbReference type="SAM" id="MobiDB-lite"/>
    </source>
</evidence>
<name>A0A7S4REP0_9STRA</name>
<dbReference type="InterPro" id="IPR052423">
    <property type="entry name" value="EMIR"/>
</dbReference>
<accession>A0A7S4REP0</accession>
<dbReference type="CDD" id="cd06257">
    <property type="entry name" value="DnaJ"/>
    <property type="match status" value="1"/>
</dbReference>
<dbReference type="AlphaFoldDB" id="A0A7S4REP0"/>
<feature type="region of interest" description="Disordered" evidence="1">
    <location>
        <begin position="1"/>
        <end position="36"/>
    </location>
</feature>
<dbReference type="InterPro" id="IPR001623">
    <property type="entry name" value="DnaJ_domain"/>
</dbReference>
<sequence length="567" mass="64818">MVPTSTTLQNTSSMTRNFIEKEKTKKHQNGKQRAQRKRTLLSFKKRNYSSVPLIFLLLLPFRLSLSTLSSSSTKASSCIYSLNPFVASAVKSSSSSSPPSVLLKMHRLHYGKNHPPHDTLLYDTLKVKPNATAAEIVTSYRKLSREYHPDKLMARRNKRRREQMTQHMNDSHEEEKEEEEKYDDYEEEEAERMFTQIREAYEVLKDDSTRLPYHRYGLIDDESGATAVAMLTGGSNMNDVVEDNNFMSEERRQRQQRLLCLMGYGPVKYTGRGRHEQRVMYIAANLIERIRPIVEGTISQDEMSHDIAAECDALKSLPLGAQILRCLGRAYRHSGQRALRRHEWLKKKKDLTEQLLGSTGHYDSYHGIDKQLSMKVDLSDSVRDKFRNAKHLFTAAAASGKLVWTEQVASMSQKRKSNRASIQYHLHDEDMKIPGEEYDGLIDSDADIDNFSTPTEEDVQEQERMKAQKAMINALQVEALWKITKIELDRTIQEACNMILEGRYFFFTSHHGSRERSGWNMGGDGWVVGSTGEVVDADVGRLRAAAALVLMGDIFVRCSKEGTSWVD</sequence>
<protein>
    <recommendedName>
        <fullName evidence="2">J domain-containing protein</fullName>
    </recommendedName>
</protein>
<dbReference type="PRINTS" id="PR00625">
    <property type="entry name" value="JDOMAIN"/>
</dbReference>
<dbReference type="EMBL" id="HBNS01022098">
    <property type="protein sequence ID" value="CAE4612178.1"/>
    <property type="molecule type" value="Transcribed_RNA"/>
</dbReference>
<proteinExistence type="predicted"/>
<evidence type="ECO:0000259" key="2">
    <source>
        <dbReference type="PROSITE" id="PS50076"/>
    </source>
</evidence>
<dbReference type="InterPro" id="IPR036869">
    <property type="entry name" value="J_dom_sf"/>
</dbReference>